<sequence length="128" mass="14565">MPVYAAAMGGEGHIIVTFDEIDRVKRPAELENVKGGYGLLIKGDSMVPAFDEGDMALVNPHLPPARDKNVILYHTPPDGAEAEAMVKRLLNWTDKEWTLRQYNPPMDFKEFRQEWPVCHRVVGRYDGR</sequence>
<dbReference type="SUPFAM" id="SSF51306">
    <property type="entry name" value="LexA/Signal peptidase"/>
    <property type="match status" value="1"/>
</dbReference>
<name>A0A369W237_9HYPH</name>
<dbReference type="OrthoDB" id="528805at2"/>
<reference evidence="5" key="1">
    <citation type="submission" date="2018-07" db="EMBL/GenBank/DDBJ databases">
        <authorList>
            <person name="Liu B.-T."/>
            <person name="Du Z."/>
        </authorList>
    </citation>
    <scope>NUCLEOTIDE SEQUENCE [LARGE SCALE GENOMIC DNA]</scope>
    <source>
        <strain evidence="5">XYN52</strain>
    </source>
</reference>
<organism evidence="4 5">
    <name type="scientific">Pelagibacterium lacus</name>
    <dbReference type="NCBI Taxonomy" id="2282655"/>
    <lineage>
        <taxon>Bacteria</taxon>
        <taxon>Pseudomonadati</taxon>
        <taxon>Pseudomonadota</taxon>
        <taxon>Alphaproteobacteria</taxon>
        <taxon>Hyphomicrobiales</taxon>
        <taxon>Devosiaceae</taxon>
        <taxon>Pelagibacterium</taxon>
    </lineage>
</organism>
<gene>
    <name evidence="4" type="ORF">DVH29_11620</name>
</gene>
<dbReference type="InterPro" id="IPR036286">
    <property type="entry name" value="LexA/Signal_pep-like_sf"/>
</dbReference>
<keyword evidence="5" id="KW-1185">Reference proteome</keyword>
<evidence type="ECO:0000256" key="1">
    <source>
        <dbReference type="ARBA" id="ARBA00022670"/>
    </source>
</evidence>
<dbReference type="Pfam" id="PF00717">
    <property type="entry name" value="Peptidase_S24"/>
    <property type="match status" value="1"/>
</dbReference>
<protein>
    <submittedName>
        <fullName evidence="4">Helix-turn-helix transcriptional regulator</fullName>
    </submittedName>
</protein>
<dbReference type="PROSITE" id="PS00501">
    <property type="entry name" value="SPASE_I_1"/>
    <property type="match status" value="1"/>
</dbReference>
<dbReference type="GO" id="GO:0004252">
    <property type="term" value="F:serine-type endopeptidase activity"/>
    <property type="evidence" value="ECO:0007669"/>
    <property type="project" value="InterPro"/>
</dbReference>
<dbReference type="CDD" id="cd06529">
    <property type="entry name" value="S24_LexA-like"/>
    <property type="match status" value="1"/>
</dbReference>
<dbReference type="GO" id="GO:0016020">
    <property type="term" value="C:membrane"/>
    <property type="evidence" value="ECO:0007669"/>
    <property type="project" value="InterPro"/>
</dbReference>
<dbReference type="Proteomes" id="UP000253759">
    <property type="component" value="Unassembled WGS sequence"/>
</dbReference>
<dbReference type="InterPro" id="IPR015927">
    <property type="entry name" value="Peptidase_S24_S26A/B/C"/>
</dbReference>
<proteinExistence type="predicted"/>
<evidence type="ECO:0000313" key="5">
    <source>
        <dbReference type="Proteomes" id="UP000253759"/>
    </source>
</evidence>
<dbReference type="AlphaFoldDB" id="A0A369W237"/>
<keyword evidence="2" id="KW-0378">Hydrolase</keyword>
<evidence type="ECO:0000259" key="3">
    <source>
        <dbReference type="Pfam" id="PF00717"/>
    </source>
</evidence>
<dbReference type="GO" id="GO:0006508">
    <property type="term" value="P:proteolysis"/>
    <property type="evidence" value="ECO:0007669"/>
    <property type="project" value="UniProtKB-KW"/>
</dbReference>
<dbReference type="EMBL" id="QQNH01000017">
    <property type="protein sequence ID" value="RDE08433.1"/>
    <property type="molecule type" value="Genomic_DNA"/>
</dbReference>
<evidence type="ECO:0000313" key="4">
    <source>
        <dbReference type="EMBL" id="RDE08433.1"/>
    </source>
</evidence>
<feature type="domain" description="Peptidase S24/S26A/S26B/S26C" evidence="3">
    <location>
        <begin position="22"/>
        <end position="113"/>
    </location>
</feature>
<dbReference type="Gene3D" id="2.10.109.10">
    <property type="entry name" value="Umud Fragment, subunit A"/>
    <property type="match status" value="1"/>
</dbReference>
<dbReference type="InterPro" id="IPR019756">
    <property type="entry name" value="Pept_S26A_signal_pept_1_Ser-AS"/>
</dbReference>
<dbReference type="InterPro" id="IPR039418">
    <property type="entry name" value="LexA-like"/>
</dbReference>
<evidence type="ECO:0000256" key="2">
    <source>
        <dbReference type="ARBA" id="ARBA00022801"/>
    </source>
</evidence>
<keyword evidence="1" id="KW-0645">Protease</keyword>
<comment type="caution">
    <text evidence="4">The sequence shown here is derived from an EMBL/GenBank/DDBJ whole genome shotgun (WGS) entry which is preliminary data.</text>
</comment>
<accession>A0A369W237</accession>